<comment type="caution">
    <text evidence="9">The sequence shown here is derived from an EMBL/GenBank/DDBJ whole genome shotgun (WGS) entry which is preliminary data.</text>
</comment>
<feature type="domain" description="Xylanolytic transcriptional activator regulatory" evidence="8">
    <location>
        <begin position="289"/>
        <end position="361"/>
    </location>
</feature>
<keyword evidence="2" id="KW-0805">Transcription regulation</keyword>
<dbReference type="CDD" id="cd00067">
    <property type="entry name" value="GAL4"/>
    <property type="match status" value="1"/>
</dbReference>
<dbReference type="PANTHER" id="PTHR47424:SF3">
    <property type="entry name" value="REGULATORY PROTEIN GAL4"/>
    <property type="match status" value="1"/>
</dbReference>
<proteinExistence type="predicted"/>
<keyword evidence="4" id="KW-0804">Transcription</keyword>
<evidence type="ECO:0000313" key="9">
    <source>
        <dbReference type="EMBL" id="KAL2851127.1"/>
    </source>
</evidence>
<evidence type="ECO:0000256" key="6">
    <source>
        <dbReference type="SAM" id="MobiDB-lite"/>
    </source>
</evidence>
<dbReference type="Gene3D" id="4.10.240.10">
    <property type="entry name" value="Zn(2)-C6 fungal-type DNA-binding domain"/>
    <property type="match status" value="1"/>
</dbReference>
<gene>
    <name evidence="9" type="ORF">BJY01DRAFT_232956</name>
</gene>
<evidence type="ECO:0000259" key="7">
    <source>
        <dbReference type="SMART" id="SM00066"/>
    </source>
</evidence>
<dbReference type="EMBL" id="JBFXLU010000031">
    <property type="protein sequence ID" value="KAL2851127.1"/>
    <property type="molecule type" value="Genomic_DNA"/>
</dbReference>
<feature type="region of interest" description="Disordered" evidence="6">
    <location>
        <begin position="133"/>
        <end position="152"/>
    </location>
</feature>
<dbReference type="PANTHER" id="PTHR47424">
    <property type="entry name" value="REGULATORY PROTEIN GAL4"/>
    <property type="match status" value="1"/>
</dbReference>
<dbReference type="SUPFAM" id="SSF57701">
    <property type="entry name" value="Zn2/Cys6 DNA-binding domain"/>
    <property type="match status" value="1"/>
</dbReference>
<reference evidence="9 10" key="1">
    <citation type="submission" date="2024-07" db="EMBL/GenBank/DDBJ databases">
        <title>Section-level genome sequencing and comparative genomics of Aspergillus sections Usti and Cavernicolus.</title>
        <authorList>
            <consortium name="Lawrence Berkeley National Laboratory"/>
            <person name="Nybo J.L."/>
            <person name="Vesth T.C."/>
            <person name="Theobald S."/>
            <person name="Frisvad J.C."/>
            <person name="Larsen T.O."/>
            <person name="Kjaerboelling I."/>
            <person name="Rothschild-Mancinelli K."/>
            <person name="Lyhne E.K."/>
            <person name="Kogle M.E."/>
            <person name="Barry K."/>
            <person name="Clum A."/>
            <person name="Na H."/>
            <person name="Ledsgaard L."/>
            <person name="Lin J."/>
            <person name="Lipzen A."/>
            <person name="Kuo A."/>
            <person name="Riley R."/>
            <person name="Mondo S."/>
            <person name="Labutti K."/>
            <person name="Haridas S."/>
            <person name="Pangalinan J."/>
            <person name="Salamov A.A."/>
            <person name="Simmons B.A."/>
            <person name="Magnuson J.K."/>
            <person name="Chen J."/>
            <person name="Drula E."/>
            <person name="Henrissat B."/>
            <person name="Wiebenga A."/>
            <person name="Lubbers R.J."/>
            <person name="Gomes A.C."/>
            <person name="Makela M.R."/>
            <person name="Stajich J."/>
            <person name="Grigoriev I.V."/>
            <person name="Mortensen U.H."/>
            <person name="De Vries R.P."/>
            <person name="Baker S.E."/>
            <person name="Andersen M.R."/>
        </authorList>
    </citation>
    <scope>NUCLEOTIDE SEQUENCE [LARGE SCALE GENOMIC DNA]</scope>
    <source>
        <strain evidence="9 10">CBS 123904</strain>
    </source>
</reference>
<dbReference type="InterPro" id="IPR007219">
    <property type="entry name" value="XnlR_reg_dom"/>
</dbReference>
<dbReference type="Pfam" id="PF00172">
    <property type="entry name" value="Zn_clus"/>
    <property type="match status" value="1"/>
</dbReference>
<dbReference type="SMART" id="SM00906">
    <property type="entry name" value="Fungal_trans"/>
    <property type="match status" value="1"/>
</dbReference>
<dbReference type="InterPro" id="IPR001138">
    <property type="entry name" value="Zn2Cys6_DnaBD"/>
</dbReference>
<keyword evidence="10" id="KW-1185">Reference proteome</keyword>
<keyword evidence="3" id="KW-0238">DNA-binding</keyword>
<evidence type="ECO:0000256" key="4">
    <source>
        <dbReference type="ARBA" id="ARBA00023163"/>
    </source>
</evidence>
<dbReference type="CDD" id="cd12148">
    <property type="entry name" value="fungal_TF_MHR"/>
    <property type="match status" value="1"/>
</dbReference>
<dbReference type="SMART" id="SM00066">
    <property type="entry name" value="GAL4"/>
    <property type="match status" value="1"/>
</dbReference>
<evidence type="ECO:0000256" key="3">
    <source>
        <dbReference type="ARBA" id="ARBA00023125"/>
    </source>
</evidence>
<evidence type="ECO:0000256" key="2">
    <source>
        <dbReference type="ARBA" id="ARBA00023015"/>
    </source>
</evidence>
<accession>A0ABR4KIJ8</accession>
<organism evidence="9 10">
    <name type="scientific">Aspergillus pseudoustus</name>
    <dbReference type="NCBI Taxonomy" id="1810923"/>
    <lineage>
        <taxon>Eukaryota</taxon>
        <taxon>Fungi</taxon>
        <taxon>Dikarya</taxon>
        <taxon>Ascomycota</taxon>
        <taxon>Pezizomycotina</taxon>
        <taxon>Eurotiomycetes</taxon>
        <taxon>Eurotiomycetidae</taxon>
        <taxon>Eurotiales</taxon>
        <taxon>Aspergillaceae</taxon>
        <taxon>Aspergillus</taxon>
        <taxon>Aspergillus subgen. Nidulantes</taxon>
    </lineage>
</organism>
<protein>
    <submittedName>
        <fullName evidence="9">Fungal-specific transcription factor domain-containing protein</fullName>
    </submittedName>
</protein>
<dbReference type="InterPro" id="IPR051127">
    <property type="entry name" value="Fungal_SecMet_Regulators"/>
</dbReference>
<name>A0ABR4KIJ8_9EURO</name>
<evidence type="ECO:0000259" key="8">
    <source>
        <dbReference type="SMART" id="SM00906"/>
    </source>
</evidence>
<dbReference type="Proteomes" id="UP001610446">
    <property type="component" value="Unassembled WGS sequence"/>
</dbReference>
<evidence type="ECO:0000256" key="1">
    <source>
        <dbReference type="ARBA" id="ARBA00022723"/>
    </source>
</evidence>
<evidence type="ECO:0000256" key="5">
    <source>
        <dbReference type="ARBA" id="ARBA00023242"/>
    </source>
</evidence>
<feature type="domain" description="Zn(2)-C6 fungal-type" evidence="7">
    <location>
        <begin position="8"/>
        <end position="40"/>
    </location>
</feature>
<dbReference type="InterPro" id="IPR036864">
    <property type="entry name" value="Zn2-C6_fun-type_DNA-bd_sf"/>
</dbReference>
<evidence type="ECO:0000313" key="10">
    <source>
        <dbReference type="Proteomes" id="UP001610446"/>
    </source>
</evidence>
<keyword evidence="1" id="KW-0479">Metal-binding</keyword>
<sequence length="678" mass="74672">MPNSPKRRRVPLACRNCRERKVRCDGGRPVYLVIAETAKYQTERTYIQLLRDQISLLESSVSLPPAALDCSPNAITSLPIPEIGERKRRNDTQCLHYPSPATPSLPSSISAMGAPVTDIREDDIREQYHECAHAGPAHQGPRTRHSLATSSTTSPASCNVSCASGPSTLLSDDYSLPPRKTVDWLLNIFFTNSHLFYPWVHKESFMTSYDFIWSNEQGWSLTDLPDVGLGGQNCPTPVFYCALNAILTTACEKKGLINIDIFDSGSLAHVQALLLIAMYLQCTSYPKRCWNIVGVSYRMSVGLGLHLGRQADTLSRLEREIRWRVWCGCVHMDMVVSMTMGRPAMTPSPYRVPLPSPIDDKYLAMGEDVEQPTDIVSGNQFLYENTKLIGILGKVLCTIYHSSEITPDPNTPSRPEVDLQAVLDIDTALDEFEASLHPALHWAFGRRPDDNVDVTCKRLSNVLRARFSHLRLLLYRPAFSEYCSRATEDGKSTNGVAQQGSILGRANCAAGCVQAACDLIQSLAAATMQDATGAWWYGIFYLESAGITLLLAESSGAVFDRSGQAQRHTAWELCIQTLHRMVDVHSSARDYAIALSGLKLSHQSAAHASPEAGSPYDFTGMSWGGDGSPEQGGASAVDSELDTFLSHWDYGVGDIMLPAKLLRKSTRDYCYHACSSNT</sequence>
<dbReference type="Pfam" id="PF04082">
    <property type="entry name" value="Fungal_trans"/>
    <property type="match status" value="1"/>
</dbReference>
<keyword evidence="5" id="KW-0539">Nucleus</keyword>